<feature type="compositionally biased region" description="Basic and acidic residues" evidence="1">
    <location>
        <begin position="130"/>
        <end position="144"/>
    </location>
</feature>
<feature type="transmembrane region" description="Helical" evidence="2">
    <location>
        <begin position="32"/>
        <end position="54"/>
    </location>
</feature>
<reference evidence="3 4" key="1">
    <citation type="journal article" date="2016" name="Mol. Biol. Evol.">
        <title>Comparative Genomics of Early-Diverging Mushroom-Forming Fungi Provides Insights into the Origins of Lignocellulose Decay Capabilities.</title>
        <authorList>
            <person name="Nagy L.G."/>
            <person name="Riley R."/>
            <person name="Tritt A."/>
            <person name="Adam C."/>
            <person name="Daum C."/>
            <person name="Floudas D."/>
            <person name="Sun H."/>
            <person name="Yadav J.S."/>
            <person name="Pangilinan J."/>
            <person name="Larsson K.H."/>
            <person name="Matsuura K."/>
            <person name="Barry K."/>
            <person name="Labutti K."/>
            <person name="Kuo R."/>
            <person name="Ohm R.A."/>
            <person name="Bhattacharya S.S."/>
            <person name="Shirouzu T."/>
            <person name="Yoshinaga Y."/>
            <person name="Martin F.M."/>
            <person name="Grigoriev I.V."/>
            <person name="Hibbett D.S."/>
        </authorList>
    </citation>
    <scope>NUCLEOTIDE SEQUENCE [LARGE SCALE GENOMIC DNA]</scope>
    <source>
        <strain evidence="3 4">HHB14362 ss-1</strain>
    </source>
</reference>
<keyword evidence="2" id="KW-1133">Transmembrane helix</keyword>
<evidence type="ECO:0000256" key="2">
    <source>
        <dbReference type="SAM" id="Phobius"/>
    </source>
</evidence>
<feature type="compositionally biased region" description="Low complexity" evidence="1">
    <location>
        <begin position="351"/>
        <end position="362"/>
    </location>
</feature>
<feature type="compositionally biased region" description="Polar residues" evidence="1">
    <location>
        <begin position="112"/>
        <end position="129"/>
    </location>
</feature>
<proteinExistence type="predicted"/>
<feature type="compositionally biased region" description="Polar residues" evidence="1">
    <location>
        <begin position="233"/>
        <end position="248"/>
    </location>
</feature>
<organism evidence="3 4">
    <name type="scientific">Neolentinus lepideus HHB14362 ss-1</name>
    <dbReference type="NCBI Taxonomy" id="1314782"/>
    <lineage>
        <taxon>Eukaryota</taxon>
        <taxon>Fungi</taxon>
        <taxon>Dikarya</taxon>
        <taxon>Basidiomycota</taxon>
        <taxon>Agaricomycotina</taxon>
        <taxon>Agaricomycetes</taxon>
        <taxon>Gloeophyllales</taxon>
        <taxon>Gloeophyllaceae</taxon>
        <taxon>Neolentinus</taxon>
    </lineage>
</organism>
<feature type="compositionally biased region" description="Polar residues" evidence="1">
    <location>
        <begin position="199"/>
        <end position="213"/>
    </location>
</feature>
<feature type="region of interest" description="Disordered" evidence="1">
    <location>
        <begin position="303"/>
        <end position="439"/>
    </location>
</feature>
<gene>
    <name evidence="3" type="ORF">NEOLEDRAFT_1139101</name>
</gene>
<feature type="region of interest" description="Disordered" evidence="1">
    <location>
        <begin position="112"/>
        <end position="260"/>
    </location>
</feature>
<accession>A0A165PZ70</accession>
<evidence type="ECO:0000313" key="3">
    <source>
        <dbReference type="EMBL" id="KZT21692.1"/>
    </source>
</evidence>
<dbReference type="OrthoDB" id="3270653at2759"/>
<name>A0A165PZ70_9AGAM</name>
<keyword evidence="2" id="KW-0472">Membrane</keyword>
<dbReference type="AlphaFoldDB" id="A0A165PZ70"/>
<dbReference type="InParanoid" id="A0A165PZ70"/>
<feature type="compositionally biased region" description="Low complexity" evidence="1">
    <location>
        <begin position="171"/>
        <end position="187"/>
    </location>
</feature>
<sequence length="439" mass="48292">MNAQQEYPSQYLSLTVRRLYARDNGSGSNTTIIIAVVCGVVGGIILVFMLWQVVWKLCRPKRNPLPPVQPLVHHRHAHIASLADRDSSRPATWFDTGHLSVRHGSFPSGSDISLITSSPGKSPSRQTSFHTEETMSRRISDDTSMHLSAATAEDLSLTPPNPAFARDSSRDSSSPVGPSVSTSSLGSFDAPFPPPLSISPHSSASVLSDARSQSVERRPRANHIRSLSRPVSLASSISTAHTNRSRSTIRGPPHARHSNIQIVLPAPLAPSMYREETDSEVNVFLNSPIHLRSATDSWIGVGNQRSVSQERPSVRHHQWTTSESSRSSKRSQRPDASSYQPSARPPPVPRLPSEYSEQYSYSPTTISPESHQYPPLENVNRGRQQRASSQSSAHAPNKLQKQKQRSRSRSKGAVLRQSSYEHHAQGPPAEAYYAQPQDV</sequence>
<evidence type="ECO:0000313" key="4">
    <source>
        <dbReference type="Proteomes" id="UP000076761"/>
    </source>
</evidence>
<keyword evidence="2" id="KW-0812">Transmembrane</keyword>
<dbReference type="EMBL" id="KV425604">
    <property type="protein sequence ID" value="KZT21692.1"/>
    <property type="molecule type" value="Genomic_DNA"/>
</dbReference>
<feature type="compositionally biased region" description="Basic residues" evidence="1">
    <location>
        <begin position="400"/>
        <end position="410"/>
    </location>
</feature>
<keyword evidence="4" id="KW-1185">Reference proteome</keyword>
<protein>
    <submittedName>
        <fullName evidence="3">Uncharacterized protein</fullName>
    </submittedName>
</protein>
<evidence type="ECO:0000256" key="1">
    <source>
        <dbReference type="SAM" id="MobiDB-lite"/>
    </source>
</evidence>
<dbReference type="Proteomes" id="UP000076761">
    <property type="component" value="Unassembled WGS sequence"/>
</dbReference>
<feature type="compositionally biased region" description="Low complexity" evidence="1">
    <location>
        <begin position="381"/>
        <end position="395"/>
    </location>
</feature>